<evidence type="ECO:0000256" key="1">
    <source>
        <dbReference type="ARBA" id="ARBA00004123"/>
    </source>
</evidence>
<evidence type="ECO:0000256" key="4">
    <source>
        <dbReference type="ARBA" id="ARBA00022771"/>
    </source>
</evidence>
<dbReference type="InterPro" id="IPR036236">
    <property type="entry name" value="Znf_C2H2_sf"/>
</dbReference>
<keyword evidence="3" id="KW-0479">Metal-binding</keyword>
<evidence type="ECO:0000313" key="13">
    <source>
        <dbReference type="EMBL" id="KAL3819184.1"/>
    </source>
</evidence>
<evidence type="ECO:0000259" key="12">
    <source>
        <dbReference type="PROSITE" id="PS50808"/>
    </source>
</evidence>
<dbReference type="InterPro" id="IPR003656">
    <property type="entry name" value="Znf_BED"/>
</dbReference>
<dbReference type="Pfam" id="PF14372">
    <property type="entry name" value="hAT-like_RNase-H"/>
    <property type="match status" value="1"/>
</dbReference>
<evidence type="ECO:0000313" key="14">
    <source>
        <dbReference type="Proteomes" id="UP001634393"/>
    </source>
</evidence>
<dbReference type="EMBL" id="JBJXBP010000007">
    <property type="protein sequence ID" value="KAL3819184.1"/>
    <property type="molecule type" value="Genomic_DNA"/>
</dbReference>
<keyword evidence="7" id="KW-0238">DNA-binding</keyword>
<organism evidence="13 14">
    <name type="scientific">Penstemon smallii</name>
    <dbReference type="NCBI Taxonomy" id="265156"/>
    <lineage>
        <taxon>Eukaryota</taxon>
        <taxon>Viridiplantae</taxon>
        <taxon>Streptophyta</taxon>
        <taxon>Embryophyta</taxon>
        <taxon>Tracheophyta</taxon>
        <taxon>Spermatophyta</taxon>
        <taxon>Magnoliopsida</taxon>
        <taxon>eudicotyledons</taxon>
        <taxon>Gunneridae</taxon>
        <taxon>Pentapetalae</taxon>
        <taxon>asterids</taxon>
        <taxon>lamiids</taxon>
        <taxon>Lamiales</taxon>
        <taxon>Plantaginaceae</taxon>
        <taxon>Cheloneae</taxon>
        <taxon>Penstemon</taxon>
    </lineage>
</organism>
<dbReference type="InterPro" id="IPR008906">
    <property type="entry name" value="HATC_C_dom"/>
</dbReference>
<evidence type="ECO:0000256" key="2">
    <source>
        <dbReference type="ARBA" id="ARBA00011738"/>
    </source>
</evidence>
<evidence type="ECO:0000256" key="7">
    <source>
        <dbReference type="ARBA" id="ARBA00023125"/>
    </source>
</evidence>
<keyword evidence="4 10" id="KW-0863">Zinc-finger</keyword>
<dbReference type="SMART" id="SM00614">
    <property type="entry name" value="ZnF_BED"/>
    <property type="match status" value="1"/>
</dbReference>
<comment type="subcellular location">
    <subcellularLocation>
        <location evidence="1">Nucleus</location>
    </subcellularLocation>
</comment>
<evidence type="ECO:0000256" key="5">
    <source>
        <dbReference type="ARBA" id="ARBA00022833"/>
    </source>
</evidence>
<keyword evidence="5" id="KW-0862">Zinc</keyword>
<keyword evidence="6" id="KW-0805">Transcription regulation</keyword>
<dbReference type="GO" id="GO:0003677">
    <property type="term" value="F:DNA binding"/>
    <property type="evidence" value="ECO:0007669"/>
    <property type="project" value="UniProtKB-KW"/>
</dbReference>
<dbReference type="Proteomes" id="UP001634393">
    <property type="component" value="Unassembled WGS sequence"/>
</dbReference>
<dbReference type="PROSITE" id="PS50808">
    <property type="entry name" value="ZF_BED"/>
    <property type="match status" value="1"/>
</dbReference>
<dbReference type="InterPro" id="IPR052035">
    <property type="entry name" value="ZnF_BED_domain_contain"/>
</dbReference>
<comment type="caution">
    <text evidence="13">The sequence shown here is derived from an EMBL/GenBank/DDBJ whole genome shotgun (WGS) entry which is preliminary data.</text>
</comment>
<sequence length="673" mass="76723">MSISTNENDSLNSDTKPNKHRRKKSMVWEHFTIEPISENCIRACCNQCKKSFAYMSGSKNSGTSHLKRHIGTGICPGSRHNQENDQPSTSAPRINISVNGTNRPRKRFREPNAVASIYLDGDSCSHEYAKMIIQHDYPLNMAEHSGFIGFAQTIYPQFSVTSVGTVQEQLMNIYFREKQKLMDLVNGIPGRISLTMDLWTSNQSLDYVLLTGHFIDNDWKLQRRILNFIEVPFPDSDTAFSNAVAACLNDWSSKGNLFTFTLDRSHVNEIARGNIRGLLSIENSLILNGQLLINSCYARVLSSIAQDALRTMKGTIEKVRHSVKYVKTSEVNEDRFTNLKEKLQVPSSKNLMIDDLRKWDSTYQMLVAASELKEVFSCLDTSDPDYKSTPSMEEWEQVEILCKYLKLLYDAANILTSPVYPTTNIFFHDAFKVYFELMHATVSPDFFVRNLTKPLLEKFTKYWEDCNLVLAVAVVMDPRFKMKLVEISFSRIHGEDADTWIKIVDEGLHELYLEYVVQSLPPPTFLVGNDTLVKTEMVQEDSLLPNDEFFSDFDIYISGIMGGQHMKSELDQYLEEPPLPRKQDFDVLGWWRLNESKYPTLSKMASGVLSIPLSTLPPDSVFDTRERKLDSYRSSLGPAMLQAIISAKDWLQYDSSEITVAADTPTIIVKKES</sequence>
<evidence type="ECO:0000256" key="9">
    <source>
        <dbReference type="ARBA" id="ARBA00023242"/>
    </source>
</evidence>
<dbReference type="Pfam" id="PF05699">
    <property type="entry name" value="Dimer_Tnp_hAT"/>
    <property type="match status" value="1"/>
</dbReference>
<feature type="region of interest" description="Disordered" evidence="11">
    <location>
        <begin position="1"/>
        <end position="23"/>
    </location>
</feature>
<evidence type="ECO:0000256" key="8">
    <source>
        <dbReference type="ARBA" id="ARBA00023163"/>
    </source>
</evidence>
<proteinExistence type="predicted"/>
<evidence type="ECO:0000256" key="6">
    <source>
        <dbReference type="ARBA" id="ARBA00023015"/>
    </source>
</evidence>
<keyword evidence="14" id="KW-1185">Reference proteome</keyword>
<keyword evidence="9" id="KW-0539">Nucleus</keyword>
<dbReference type="InterPro" id="IPR012337">
    <property type="entry name" value="RNaseH-like_sf"/>
</dbReference>
<evidence type="ECO:0000256" key="11">
    <source>
        <dbReference type="SAM" id="MobiDB-lite"/>
    </source>
</evidence>
<dbReference type="InterPro" id="IPR025525">
    <property type="entry name" value="hAT-like_transposase_RNase-H"/>
</dbReference>
<feature type="domain" description="BED-type" evidence="12">
    <location>
        <begin position="22"/>
        <end position="87"/>
    </location>
</feature>
<feature type="region of interest" description="Disordered" evidence="11">
    <location>
        <begin position="73"/>
        <end position="106"/>
    </location>
</feature>
<gene>
    <name evidence="13" type="ORF">ACJIZ3_005089</name>
</gene>
<evidence type="ECO:0000256" key="10">
    <source>
        <dbReference type="PROSITE-ProRule" id="PRU00027"/>
    </source>
</evidence>
<accession>A0ABD3S3W4</accession>
<dbReference type="PANTHER" id="PTHR46481:SF10">
    <property type="entry name" value="ZINC FINGER BED DOMAIN-CONTAINING PROTEIN 39"/>
    <property type="match status" value="1"/>
</dbReference>
<reference evidence="13 14" key="1">
    <citation type="submission" date="2024-12" db="EMBL/GenBank/DDBJ databases">
        <title>The unique morphological basis and parallel evolutionary history of personate flowers in Penstemon.</title>
        <authorList>
            <person name="Depatie T.H."/>
            <person name="Wessinger C.A."/>
        </authorList>
    </citation>
    <scope>NUCLEOTIDE SEQUENCE [LARGE SCALE GENOMIC DNA]</scope>
    <source>
        <strain evidence="13">WTNN_2</strain>
        <tissue evidence="13">Leaf</tissue>
    </source>
</reference>
<feature type="compositionally biased region" description="Polar residues" evidence="11">
    <location>
        <begin position="1"/>
        <end position="15"/>
    </location>
</feature>
<dbReference type="GO" id="GO:0005634">
    <property type="term" value="C:nucleus"/>
    <property type="evidence" value="ECO:0007669"/>
    <property type="project" value="UniProtKB-SubCell"/>
</dbReference>
<protein>
    <recommendedName>
        <fullName evidence="12">BED-type domain-containing protein</fullName>
    </recommendedName>
</protein>
<feature type="compositionally biased region" description="Polar residues" evidence="11">
    <location>
        <begin position="84"/>
        <end position="102"/>
    </location>
</feature>
<dbReference type="PANTHER" id="PTHR46481">
    <property type="entry name" value="ZINC FINGER BED DOMAIN-CONTAINING PROTEIN 4"/>
    <property type="match status" value="1"/>
</dbReference>
<dbReference type="GO" id="GO:0009791">
    <property type="term" value="P:post-embryonic development"/>
    <property type="evidence" value="ECO:0007669"/>
    <property type="project" value="UniProtKB-ARBA"/>
</dbReference>
<dbReference type="GO" id="GO:0008270">
    <property type="term" value="F:zinc ion binding"/>
    <property type="evidence" value="ECO:0007669"/>
    <property type="project" value="UniProtKB-KW"/>
</dbReference>
<dbReference type="SUPFAM" id="SSF53098">
    <property type="entry name" value="Ribonuclease H-like"/>
    <property type="match status" value="1"/>
</dbReference>
<comment type="subunit">
    <text evidence="2">Homodimer.</text>
</comment>
<name>A0ABD3S3W4_9LAMI</name>
<keyword evidence="8" id="KW-0804">Transcription</keyword>
<evidence type="ECO:0000256" key="3">
    <source>
        <dbReference type="ARBA" id="ARBA00022723"/>
    </source>
</evidence>
<dbReference type="AlphaFoldDB" id="A0ABD3S3W4"/>
<dbReference type="SUPFAM" id="SSF57667">
    <property type="entry name" value="beta-beta-alpha zinc fingers"/>
    <property type="match status" value="1"/>
</dbReference>